<proteinExistence type="predicted"/>
<evidence type="ECO:0000313" key="2">
    <source>
        <dbReference type="Proteomes" id="UP001165302"/>
    </source>
</evidence>
<accession>A0ABS7Z9H0</accession>
<dbReference type="EMBL" id="JADEYP010000029">
    <property type="protein sequence ID" value="MCA5006227.1"/>
    <property type="molecule type" value="Genomic_DNA"/>
</dbReference>
<dbReference type="Proteomes" id="UP001165302">
    <property type="component" value="Unassembled WGS sequence"/>
</dbReference>
<sequence length="152" mass="16226">MRLFSTIFLFTVLLGITSCSKDSDDSSPVDSKEALKVTVTSSSTFTNDNSDIRVSVGASDSNGKFMKWVVNGANGTDGQVLYNVSKEYFYGGKTAVLQSPSGYLTANINISAFAISAPFTLTYKVEKGNKVVVEKTESITPGGTAFTLALNY</sequence>
<organism evidence="1 2">
    <name type="scientific">Sphingobacterium bovistauri</name>
    <dbReference type="NCBI Taxonomy" id="2781959"/>
    <lineage>
        <taxon>Bacteria</taxon>
        <taxon>Pseudomonadati</taxon>
        <taxon>Bacteroidota</taxon>
        <taxon>Sphingobacteriia</taxon>
        <taxon>Sphingobacteriales</taxon>
        <taxon>Sphingobacteriaceae</taxon>
        <taxon>Sphingobacterium</taxon>
    </lineage>
</organism>
<gene>
    <name evidence="1" type="ORF">IPZ78_13820</name>
</gene>
<evidence type="ECO:0000313" key="1">
    <source>
        <dbReference type="EMBL" id="MCA5006227.1"/>
    </source>
</evidence>
<comment type="caution">
    <text evidence="1">The sequence shown here is derived from an EMBL/GenBank/DDBJ whole genome shotgun (WGS) entry which is preliminary data.</text>
</comment>
<keyword evidence="2" id="KW-1185">Reference proteome</keyword>
<dbReference type="RefSeq" id="WP_225554590.1">
    <property type="nucleotide sequence ID" value="NZ_JADEYP010000029.1"/>
</dbReference>
<name>A0ABS7Z9H0_9SPHI</name>
<reference evidence="1" key="1">
    <citation type="submission" date="2020-10" db="EMBL/GenBank/DDBJ databases">
        <authorList>
            <person name="Lu T."/>
            <person name="Wang Q."/>
            <person name="Han X."/>
        </authorList>
    </citation>
    <scope>NUCLEOTIDE SEQUENCE</scope>
    <source>
        <strain evidence="1">WQ 366</strain>
    </source>
</reference>
<protein>
    <recommendedName>
        <fullName evidence="3">Lipocalin-like domain-containing protein</fullName>
    </recommendedName>
</protein>
<evidence type="ECO:0008006" key="3">
    <source>
        <dbReference type="Google" id="ProtNLM"/>
    </source>
</evidence>
<dbReference type="PROSITE" id="PS51257">
    <property type="entry name" value="PROKAR_LIPOPROTEIN"/>
    <property type="match status" value="1"/>
</dbReference>